<dbReference type="InterPro" id="IPR036188">
    <property type="entry name" value="FAD/NAD-bd_sf"/>
</dbReference>
<dbReference type="PANTHER" id="PTHR42923:SF26">
    <property type="entry name" value="FMN REDUCTASE LOT6, PUTATIVE (AFU_ORTHOLOGUE AFUA_7G06600)-RELATED"/>
    <property type="match status" value="1"/>
</dbReference>
<dbReference type="EMBL" id="PTQR01000019">
    <property type="protein sequence ID" value="TKX26052.1"/>
    <property type="molecule type" value="Genomic_DNA"/>
</dbReference>
<feature type="chain" id="PRO_5020436801" description="Beta-cyclopiazonate dehydrogenase" evidence="1">
    <location>
        <begin position="27"/>
        <end position="480"/>
    </location>
</feature>
<proteinExistence type="predicted"/>
<dbReference type="SUPFAM" id="SSF51905">
    <property type="entry name" value="FAD/NAD(P)-binding domain"/>
    <property type="match status" value="1"/>
</dbReference>
<dbReference type="Gene3D" id="3.30.70.1990">
    <property type="match status" value="1"/>
</dbReference>
<dbReference type="AlphaFoldDB" id="A0A4V6DUW6"/>
<dbReference type="InterPro" id="IPR050464">
    <property type="entry name" value="Zeta_carotene_desat/Oxidored"/>
</dbReference>
<dbReference type="GO" id="GO:0016491">
    <property type="term" value="F:oxidoreductase activity"/>
    <property type="evidence" value="ECO:0007669"/>
    <property type="project" value="TreeGrafter"/>
</dbReference>
<protein>
    <recommendedName>
        <fullName evidence="4">Beta-cyclopiazonate dehydrogenase</fullName>
    </recommendedName>
</protein>
<sequence length="480" mass="51837">MKCAISFLAYATFVSWAIALTQSTEAATQTHIVRDVAIVGGGAAGTYAAVRLRKDYNISVILIETDDHLGGHVNTFFDPASGVAIDYGVQAYLRYGNSKAFFDRFNIVTTVFAQPSRNNTYVDITTGRPLESYTAPSFPAVLAAMQSWADLISKYDSLVLPGLWNFPTGNAIPEELLTPFGQIAERYNLSAAVPTIASISNVGVGGIDNILTLYVMQAFGTPVVQDFLASALFVPVNGSNSLLYQRAQSLLSSDLLLSSQVESAKRDDSGVALTINKTFGTKYITAKQLLFTPPPSLDKLTAFGLDATEIGVLSTWTPTWSFAGVVYLPGLPEGNTVNFYAPAANGSHYRAIRDSSTTFTLSSTGPPGSHLFRVLFASNTSISNDEAKQVISDDIDKLCSSGTFPGIAGQSSVEFKAFVDHNSILSRQSPEKLKDGFMHDLLALQGRRRTYFTGGLWTEDYTGTVWAFTDSLLPRLSANF</sequence>
<feature type="signal peptide" evidence="1">
    <location>
        <begin position="1"/>
        <end position="26"/>
    </location>
</feature>
<reference evidence="2 3" key="1">
    <citation type="submission" date="2018-02" db="EMBL/GenBank/DDBJ databases">
        <title>Draft genome sequences of Elsinoe sp., causing black scab on jojoba.</title>
        <authorList>
            <person name="Stodart B."/>
            <person name="Jeffress S."/>
            <person name="Ash G."/>
            <person name="Arun Chinnappa K."/>
        </authorList>
    </citation>
    <scope>NUCLEOTIDE SEQUENCE [LARGE SCALE GENOMIC DNA]</scope>
    <source>
        <strain evidence="2 3">Hillstone_2</strain>
    </source>
</reference>
<evidence type="ECO:0000313" key="3">
    <source>
        <dbReference type="Proteomes" id="UP000308133"/>
    </source>
</evidence>
<dbReference type="PANTHER" id="PTHR42923">
    <property type="entry name" value="PROTOPORPHYRINOGEN OXIDASE"/>
    <property type="match status" value="1"/>
</dbReference>
<comment type="caution">
    <text evidence="2">The sequence shown here is derived from an EMBL/GenBank/DDBJ whole genome shotgun (WGS) entry which is preliminary data.</text>
</comment>
<dbReference type="Proteomes" id="UP000308133">
    <property type="component" value="Unassembled WGS sequence"/>
</dbReference>
<gene>
    <name evidence="2" type="ORF">C1H76_1685</name>
</gene>
<evidence type="ECO:0000313" key="2">
    <source>
        <dbReference type="EMBL" id="TKX26052.1"/>
    </source>
</evidence>
<dbReference type="Gene3D" id="3.50.50.60">
    <property type="entry name" value="FAD/NAD(P)-binding domain"/>
    <property type="match status" value="1"/>
</dbReference>
<dbReference type="Gene3D" id="1.10.405.20">
    <property type="match status" value="1"/>
</dbReference>
<accession>A0A4V6DUW6</accession>
<evidence type="ECO:0000256" key="1">
    <source>
        <dbReference type="SAM" id="SignalP"/>
    </source>
</evidence>
<name>A0A4V6DUW6_9PEZI</name>
<evidence type="ECO:0008006" key="4">
    <source>
        <dbReference type="Google" id="ProtNLM"/>
    </source>
</evidence>
<organism evidence="2 3">
    <name type="scientific">Elsinoe australis</name>
    <dbReference type="NCBI Taxonomy" id="40998"/>
    <lineage>
        <taxon>Eukaryota</taxon>
        <taxon>Fungi</taxon>
        <taxon>Dikarya</taxon>
        <taxon>Ascomycota</taxon>
        <taxon>Pezizomycotina</taxon>
        <taxon>Dothideomycetes</taxon>
        <taxon>Dothideomycetidae</taxon>
        <taxon>Myriangiales</taxon>
        <taxon>Elsinoaceae</taxon>
        <taxon>Elsinoe</taxon>
    </lineage>
</organism>
<keyword evidence="1" id="KW-0732">Signal</keyword>
<dbReference type="Pfam" id="PF13450">
    <property type="entry name" value="NAD_binding_8"/>
    <property type="match status" value="1"/>
</dbReference>